<evidence type="ECO:0000313" key="3">
    <source>
        <dbReference type="Proteomes" id="UP001550044"/>
    </source>
</evidence>
<protein>
    <recommendedName>
        <fullName evidence="4">DUF222 domain-containing protein</fullName>
    </recommendedName>
</protein>
<evidence type="ECO:0000313" key="2">
    <source>
        <dbReference type="EMBL" id="MET8434580.1"/>
    </source>
</evidence>
<sequence>MRDGAAPCGKPSADWESGLPSTLGKGDGLLSRRRDRRPRDGGGPDPPGSIGGSPGVDEGAALARVGEWERLLEHAPLDRIADDLAALAARDYRGGATGMPKGCQHTRHHMVCTATAIRDAVPGGGDGIVPLRCLPVLTVPGRRPGSAD</sequence>
<proteinExistence type="predicted"/>
<accession>A0ABV2U9Q5</accession>
<dbReference type="EMBL" id="JBEXIP010000012">
    <property type="protein sequence ID" value="MET8434580.1"/>
    <property type="molecule type" value="Genomic_DNA"/>
</dbReference>
<evidence type="ECO:0000256" key="1">
    <source>
        <dbReference type="SAM" id="MobiDB-lite"/>
    </source>
</evidence>
<name>A0ABV2U9Q5_9ACTN</name>
<gene>
    <name evidence="2" type="ORF">ABZV61_17600</name>
</gene>
<evidence type="ECO:0008006" key="4">
    <source>
        <dbReference type="Google" id="ProtNLM"/>
    </source>
</evidence>
<keyword evidence="3" id="KW-1185">Reference proteome</keyword>
<feature type="region of interest" description="Disordered" evidence="1">
    <location>
        <begin position="1"/>
        <end position="58"/>
    </location>
</feature>
<dbReference type="SUPFAM" id="SSF56801">
    <property type="entry name" value="Acetyl-CoA synthetase-like"/>
    <property type="match status" value="1"/>
</dbReference>
<organism evidence="2 3">
    <name type="scientific">Streptomyces sp. 900116325</name>
    <dbReference type="NCBI Taxonomy" id="3154295"/>
    <lineage>
        <taxon>Bacteria</taxon>
        <taxon>Bacillati</taxon>
        <taxon>Actinomycetota</taxon>
        <taxon>Actinomycetes</taxon>
        <taxon>Kitasatosporales</taxon>
        <taxon>Streptomycetaceae</taxon>
        <taxon>Streptomyces</taxon>
    </lineage>
</organism>
<comment type="caution">
    <text evidence="2">The sequence shown here is derived from an EMBL/GenBank/DDBJ whole genome shotgun (WGS) entry which is preliminary data.</text>
</comment>
<dbReference type="RefSeq" id="WP_356669297.1">
    <property type="nucleotide sequence ID" value="NZ_JBEXEF010000004.1"/>
</dbReference>
<dbReference type="Proteomes" id="UP001550044">
    <property type="component" value="Unassembled WGS sequence"/>
</dbReference>
<reference evidence="2 3" key="1">
    <citation type="submission" date="2024-06" db="EMBL/GenBank/DDBJ databases">
        <title>The Natural Products Discovery Center: Release of the First 8490 Sequenced Strains for Exploring Actinobacteria Biosynthetic Diversity.</title>
        <authorList>
            <person name="Kalkreuter E."/>
            <person name="Kautsar S.A."/>
            <person name="Yang D."/>
            <person name="Bader C.D."/>
            <person name="Teijaro C.N."/>
            <person name="Fluegel L."/>
            <person name="Davis C.M."/>
            <person name="Simpson J.R."/>
            <person name="Lauterbach L."/>
            <person name="Steele A.D."/>
            <person name="Gui C."/>
            <person name="Meng S."/>
            <person name="Li G."/>
            <person name="Viehrig K."/>
            <person name="Ye F."/>
            <person name="Su P."/>
            <person name="Kiefer A.F."/>
            <person name="Nichols A."/>
            <person name="Cepeda A.J."/>
            <person name="Yan W."/>
            <person name="Fan B."/>
            <person name="Jiang Y."/>
            <person name="Adhikari A."/>
            <person name="Zheng C.-J."/>
            <person name="Schuster L."/>
            <person name="Cowan T.M."/>
            <person name="Smanski M.J."/>
            <person name="Chevrette M.G."/>
            <person name="De Carvalho L.P.S."/>
            <person name="Shen B."/>
        </authorList>
    </citation>
    <scope>NUCLEOTIDE SEQUENCE [LARGE SCALE GENOMIC DNA]</scope>
    <source>
        <strain evidence="2 3">NPDC005137</strain>
    </source>
</reference>